<dbReference type="InterPro" id="IPR011992">
    <property type="entry name" value="EF-hand-dom_pair"/>
</dbReference>
<dbReference type="EMBL" id="HBFQ01001571">
    <property type="protein sequence ID" value="CAD8826739.1"/>
    <property type="molecule type" value="Transcribed_RNA"/>
</dbReference>
<evidence type="ECO:0000313" key="3">
    <source>
        <dbReference type="EMBL" id="CAD8826739.1"/>
    </source>
</evidence>
<reference evidence="3" key="1">
    <citation type="submission" date="2021-01" db="EMBL/GenBank/DDBJ databases">
        <authorList>
            <person name="Corre E."/>
            <person name="Pelletier E."/>
            <person name="Niang G."/>
            <person name="Scheremetjew M."/>
            <person name="Finn R."/>
            <person name="Kale V."/>
            <person name="Holt S."/>
            <person name="Cochrane G."/>
            <person name="Meng A."/>
            <person name="Brown T."/>
            <person name="Cohen L."/>
        </authorList>
    </citation>
    <scope>NUCLEOTIDE SEQUENCE</scope>
</reference>
<keyword evidence="1" id="KW-0106">Calcium</keyword>
<dbReference type="InterPro" id="IPR018247">
    <property type="entry name" value="EF_Hand_1_Ca_BS"/>
</dbReference>
<feature type="domain" description="EF-hand" evidence="2">
    <location>
        <begin position="127"/>
        <end position="162"/>
    </location>
</feature>
<dbReference type="Gene3D" id="1.10.238.10">
    <property type="entry name" value="EF-hand"/>
    <property type="match status" value="1"/>
</dbReference>
<organism evidence="3">
    <name type="scientific">Noctiluca scintillans</name>
    <name type="common">Sea sparkle</name>
    <name type="synonym">Red tide dinoflagellate</name>
    <dbReference type="NCBI Taxonomy" id="2966"/>
    <lineage>
        <taxon>Eukaryota</taxon>
        <taxon>Sar</taxon>
        <taxon>Alveolata</taxon>
        <taxon>Dinophyceae</taxon>
        <taxon>Noctilucales</taxon>
        <taxon>Noctilucaceae</taxon>
        <taxon>Noctiluca</taxon>
    </lineage>
</organism>
<gene>
    <name evidence="3" type="ORF">NSCI0253_LOCUS1085</name>
</gene>
<sequence>MGRHAGFRQRIASALFETLLLDDKPLREMLASVDPNGDGQISAVEMQKVLSRIIPRITKQQAWTMLRTMTSTSMPVSVYTILNSLQLRFSATHCKPAPPDAAWIPGFLPVIAHEILDLEERVVPGGSVGELLADYFTMSDTNSDGYLEFDELTEALSRLPCCASLQQEELTKLVEYCDYLGTGRINMLEFLHDFNVEARGETAVHFQEDLLEGINRVLYFIYRGVVVQGLELMCGATTRCTPDEFKMVLCATNASIKLLTPYQINLLIDTLSLDEDERFDYGDYFGSFEIVDTARDVCEIDTTD</sequence>
<evidence type="ECO:0000259" key="2">
    <source>
        <dbReference type="PROSITE" id="PS50222"/>
    </source>
</evidence>
<dbReference type="PROSITE" id="PS50222">
    <property type="entry name" value="EF_HAND_2"/>
    <property type="match status" value="2"/>
</dbReference>
<proteinExistence type="predicted"/>
<dbReference type="SUPFAM" id="SSF47473">
    <property type="entry name" value="EF-hand"/>
    <property type="match status" value="1"/>
</dbReference>
<evidence type="ECO:0000256" key="1">
    <source>
        <dbReference type="ARBA" id="ARBA00022837"/>
    </source>
</evidence>
<dbReference type="SMART" id="SM00054">
    <property type="entry name" value="EFh"/>
    <property type="match status" value="2"/>
</dbReference>
<accession>A0A7S0ZMP6</accession>
<dbReference type="PROSITE" id="PS00018">
    <property type="entry name" value="EF_HAND_1"/>
    <property type="match status" value="2"/>
</dbReference>
<feature type="domain" description="EF-hand" evidence="2">
    <location>
        <begin position="21"/>
        <end position="56"/>
    </location>
</feature>
<dbReference type="CDD" id="cd00051">
    <property type="entry name" value="EFh"/>
    <property type="match status" value="1"/>
</dbReference>
<dbReference type="Pfam" id="PF13202">
    <property type="entry name" value="EF-hand_5"/>
    <property type="match status" value="2"/>
</dbReference>
<name>A0A7S0ZMP6_NOCSC</name>
<protein>
    <recommendedName>
        <fullName evidence="2">EF-hand domain-containing protein</fullName>
    </recommendedName>
</protein>
<dbReference type="GO" id="GO:0005509">
    <property type="term" value="F:calcium ion binding"/>
    <property type="evidence" value="ECO:0007669"/>
    <property type="project" value="InterPro"/>
</dbReference>
<dbReference type="AlphaFoldDB" id="A0A7S0ZMP6"/>
<dbReference type="InterPro" id="IPR002048">
    <property type="entry name" value="EF_hand_dom"/>
</dbReference>